<evidence type="ECO:0000256" key="2">
    <source>
        <dbReference type="SAM" id="Phobius"/>
    </source>
</evidence>
<organism evidence="4 5">
    <name type="scientific">Colletotrichum zoysiae</name>
    <dbReference type="NCBI Taxonomy" id="1216348"/>
    <lineage>
        <taxon>Eukaryota</taxon>
        <taxon>Fungi</taxon>
        <taxon>Dikarya</taxon>
        <taxon>Ascomycota</taxon>
        <taxon>Pezizomycotina</taxon>
        <taxon>Sordariomycetes</taxon>
        <taxon>Hypocreomycetidae</taxon>
        <taxon>Glomerellales</taxon>
        <taxon>Glomerellaceae</taxon>
        <taxon>Colletotrichum</taxon>
        <taxon>Colletotrichum graminicola species complex</taxon>
    </lineage>
</organism>
<evidence type="ECO:0000256" key="1">
    <source>
        <dbReference type="SAM" id="MobiDB-lite"/>
    </source>
</evidence>
<feature type="signal peptide" evidence="3">
    <location>
        <begin position="1"/>
        <end position="42"/>
    </location>
</feature>
<feature type="chain" id="PRO_5042031027" evidence="3">
    <location>
        <begin position="43"/>
        <end position="237"/>
    </location>
</feature>
<keyword evidence="5" id="KW-1185">Reference proteome</keyword>
<reference evidence="4" key="1">
    <citation type="submission" date="2021-06" db="EMBL/GenBank/DDBJ databases">
        <title>Comparative genomics, transcriptomics and evolutionary studies reveal genomic signatures of adaptation to plant cell wall in hemibiotrophic fungi.</title>
        <authorList>
            <consortium name="DOE Joint Genome Institute"/>
            <person name="Baroncelli R."/>
            <person name="Diaz J.F."/>
            <person name="Benocci T."/>
            <person name="Peng M."/>
            <person name="Battaglia E."/>
            <person name="Haridas S."/>
            <person name="Andreopoulos W."/>
            <person name="Labutti K."/>
            <person name="Pangilinan J."/>
            <person name="Floch G.L."/>
            <person name="Makela M.R."/>
            <person name="Henrissat B."/>
            <person name="Grigoriev I.V."/>
            <person name="Crouch J.A."/>
            <person name="De Vries R.P."/>
            <person name="Sukno S.A."/>
            <person name="Thon M.R."/>
        </authorList>
    </citation>
    <scope>NUCLEOTIDE SEQUENCE</scope>
    <source>
        <strain evidence="4">MAFF235873</strain>
    </source>
</reference>
<keyword evidence="2" id="KW-1133">Transmembrane helix</keyword>
<evidence type="ECO:0000256" key="3">
    <source>
        <dbReference type="SAM" id="SignalP"/>
    </source>
</evidence>
<proteinExistence type="predicted"/>
<sequence>MLLSSVQSPPEPPVSRVEAPSHPPSSCCSLLLLLRLLRSSLAQFSSCAPAQLQSLVWSGLIRKEYLLPLPRLALAGSRSALPHLAVGSSSGFGSASHTFPRKRYGRAHTTQLRGSSLLLLPPPPPLSLSLSLAFSLSLCLRTAPYHTAPHRTADAHSLLLLLFLAPTHCASTVYVERYHQSTRTHPPLGLPRPPPPPPRALRRPTYLSSWPPPNFLFFFLLLLHLFLFLSHLLQVFY</sequence>
<evidence type="ECO:0000313" key="5">
    <source>
        <dbReference type="Proteomes" id="UP001232148"/>
    </source>
</evidence>
<feature type="transmembrane region" description="Helical" evidence="2">
    <location>
        <begin position="215"/>
        <end position="236"/>
    </location>
</feature>
<keyword evidence="2" id="KW-0812">Transmembrane</keyword>
<keyword evidence="3" id="KW-0732">Signal</keyword>
<dbReference type="AlphaFoldDB" id="A0AAD9HMC4"/>
<dbReference type="EMBL" id="MU842839">
    <property type="protein sequence ID" value="KAK2031538.1"/>
    <property type="molecule type" value="Genomic_DNA"/>
</dbReference>
<keyword evidence="2" id="KW-0472">Membrane</keyword>
<protein>
    <submittedName>
        <fullName evidence="4">Uncharacterized protein</fullName>
    </submittedName>
</protein>
<gene>
    <name evidence="4" type="ORF">LX32DRAFT_267205</name>
</gene>
<accession>A0AAD9HMC4</accession>
<feature type="region of interest" description="Disordered" evidence="1">
    <location>
        <begin position="1"/>
        <end position="24"/>
    </location>
</feature>
<name>A0AAD9HMC4_9PEZI</name>
<dbReference type="Proteomes" id="UP001232148">
    <property type="component" value="Unassembled WGS sequence"/>
</dbReference>
<comment type="caution">
    <text evidence="4">The sequence shown here is derived from an EMBL/GenBank/DDBJ whole genome shotgun (WGS) entry which is preliminary data.</text>
</comment>
<evidence type="ECO:0000313" key="4">
    <source>
        <dbReference type="EMBL" id="KAK2031538.1"/>
    </source>
</evidence>